<feature type="region of interest" description="Disordered" evidence="1">
    <location>
        <begin position="283"/>
        <end position="357"/>
    </location>
</feature>
<dbReference type="EMBL" id="CAEX01001777">
    <property type="protein sequence ID" value="CCD18758.1"/>
    <property type="molecule type" value="Genomic_DNA"/>
</dbReference>
<organism evidence="2 3">
    <name type="scientific">Trypanosoma vivax (strain Y486)</name>
    <dbReference type="NCBI Taxonomy" id="1055687"/>
    <lineage>
        <taxon>Eukaryota</taxon>
        <taxon>Discoba</taxon>
        <taxon>Euglenozoa</taxon>
        <taxon>Kinetoplastea</taxon>
        <taxon>Metakinetoplastina</taxon>
        <taxon>Trypanosomatida</taxon>
        <taxon>Trypanosomatidae</taxon>
        <taxon>Trypanosoma</taxon>
        <taxon>Duttonella</taxon>
    </lineage>
</organism>
<dbReference type="Proteomes" id="UP000009027">
    <property type="component" value="Unassembled WGS sequence"/>
</dbReference>
<keyword evidence="3" id="KW-1185">Reference proteome</keyword>
<dbReference type="SUPFAM" id="SSF58087">
    <property type="entry name" value="Variant surface glycoprotein (N-terminal domain)"/>
    <property type="match status" value="1"/>
</dbReference>
<sequence>MDASDQAVVEGKDVGERSTYPTSSPGQGTGDEGSAREWVNNWLRARRAAAGRALDAAIAEERATAFARQISEFIQLFFKVTGSGGKGCIVATGTTANSGAIKGCEEKRSDALKAAQTLLENDLKTKQPSKALEGAIDGLDKAAAITENNDQKSTNVCPLTTDGTGGGTDAILAAGTKATLGALWTMNSHSSTPSNAATIAFSTETGDTTEKELTPVDELAQVVTFTQGAESYEDTVQQICSDRKGYKHTLCKPQGNQAQLAAQLDKLKVELCTKATDEQAATPHMIDACGPRQERRDGKEKDSAQQDATPTEPTEIKEHAQHTHTGKAGCAAGHGDECEEETIPGNKKSNGTARTARWSVVALLTAVRPPRA</sequence>
<gene>
    <name evidence="2" type="ORF">TvY486_0014640</name>
</gene>
<dbReference type="AlphaFoldDB" id="F9WMK1"/>
<protein>
    <submittedName>
        <fullName evidence="2">Uncharacterized protein</fullName>
    </submittedName>
</protein>
<evidence type="ECO:0000313" key="2">
    <source>
        <dbReference type="EMBL" id="CCD18758.1"/>
    </source>
</evidence>
<feature type="region of interest" description="Disordered" evidence="1">
    <location>
        <begin position="1"/>
        <end position="34"/>
    </location>
</feature>
<feature type="compositionally biased region" description="Basic and acidic residues" evidence="1">
    <location>
        <begin position="292"/>
        <end position="304"/>
    </location>
</feature>
<evidence type="ECO:0000256" key="1">
    <source>
        <dbReference type="SAM" id="MobiDB-lite"/>
    </source>
</evidence>
<reference evidence="2 3" key="1">
    <citation type="journal article" date="2012" name="Proc. Natl. Acad. Sci. U.S.A.">
        <title>Antigenic diversity is generated by distinct evolutionary mechanisms in African trypanosome species.</title>
        <authorList>
            <person name="Jackson A.P."/>
            <person name="Berry A."/>
            <person name="Aslett M."/>
            <person name="Allison H.C."/>
            <person name="Burton P."/>
            <person name="Vavrova-Anderson J."/>
            <person name="Brown R."/>
            <person name="Browne H."/>
            <person name="Corton N."/>
            <person name="Hauser H."/>
            <person name="Gamble J."/>
            <person name="Gilderthorp R."/>
            <person name="Marcello L."/>
            <person name="McQuillan J."/>
            <person name="Otto T.D."/>
            <person name="Quail M.A."/>
            <person name="Sanders M.J."/>
            <person name="van Tonder A."/>
            <person name="Ginger M.L."/>
            <person name="Field M.C."/>
            <person name="Barry J.D."/>
            <person name="Hertz-Fowler C."/>
            <person name="Berriman M."/>
        </authorList>
    </citation>
    <scope>NUCLEOTIDE SEQUENCE</scope>
    <source>
        <strain evidence="2 3">Y486</strain>
    </source>
</reference>
<name>F9WMK1_TRYVY</name>
<dbReference type="Gene3D" id="3.90.150.10">
    <property type="entry name" value="Variant Surface Glycoprotein, subunit A domain 1"/>
    <property type="match status" value="1"/>
</dbReference>
<proteinExistence type="predicted"/>
<evidence type="ECO:0000313" key="3">
    <source>
        <dbReference type="Proteomes" id="UP000009027"/>
    </source>
</evidence>
<accession>F9WMK1</accession>